<dbReference type="InterPro" id="IPR009057">
    <property type="entry name" value="Homeodomain-like_sf"/>
</dbReference>
<dbReference type="AlphaFoldDB" id="A0A2N7VWW2"/>
<dbReference type="SUPFAM" id="SSF46689">
    <property type="entry name" value="Homeodomain-like"/>
    <property type="match status" value="1"/>
</dbReference>
<keyword evidence="1" id="KW-0175">Coiled coil</keyword>
<dbReference type="InterPro" id="IPR050109">
    <property type="entry name" value="HTH-type_TetR-like_transc_reg"/>
</dbReference>
<evidence type="ECO:0000256" key="4">
    <source>
        <dbReference type="SAM" id="MobiDB-lite"/>
    </source>
</evidence>
<evidence type="ECO:0000256" key="2">
    <source>
        <dbReference type="ARBA" id="ARBA00023125"/>
    </source>
</evidence>
<dbReference type="Gene3D" id="1.10.357.10">
    <property type="entry name" value="Tetracycline Repressor, domain 2"/>
    <property type="match status" value="1"/>
</dbReference>
<accession>A0A2N7VWW2</accession>
<dbReference type="RefSeq" id="WP_102644697.1">
    <property type="nucleotide sequence ID" value="NZ_PNYA01000005.1"/>
</dbReference>
<dbReference type="PANTHER" id="PTHR30055">
    <property type="entry name" value="HTH-TYPE TRANSCRIPTIONAL REGULATOR RUTR"/>
    <property type="match status" value="1"/>
</dbReference>
<dbReference type="Proteomes" id="UP000235616">
    <property type="component" value="Unassembled WGS sequence"/>
</dbReference>
<feature type="DNA-binding region" description="H-T-H motif" evidence="3">
    <location>
        <begin position="52"/>
        <end position="71"/>
    </location>
</feature>
<dbReference type="PRINTS" id="PR00455">
    <property type="entry name" value="HTHTETR"/>
</dbReference>
<comment type="caution">
    <text evidence="6">The sequence shown here is derived from an EMBL/GenBank/DDBJ whole genome shotgun (WGS) entry which is preliminary data.</text>
</comment>
<evidence type="ECO:0000313" key="7">
    <source>
        <dbReference type="Proteomes" id="UP000235616"/>
    </source>
</evidence>
<dbReference type="Pfam" id="PF00440">
    <property type="entry name" value="TetR_N"/>
    <property type="match status" value="1"/>
</dbReference>
<keyword evidence="7" id="KW-1185">Reference proteome</keyword>
<dbReference type="GO" id="GO:0000976">
    <property type="term" value="F:transcription cis-regulatory region binding"/>
    <property type="evidence" value="ECO:0007669"/>
    <property type="project" value="TreeGrafter"/>
</dbReference>
<proteinExistence type="predicted"/>
<feature type="domain" description="HTH tetR-type" evidence="5">
    <location>
        <begin position="29"/>
        <end position="89"/>
    </location>
</feature>
<protein>
    <submittedName>
        <fullName evidence="6">TetR family transcriptional regulator</fullName>
    </submittedName>
</protein>
<gene>
    <name evidence="6" type="ORF">C0Z18_07170</name>
</gene>
<evidence type="ECO:0000259" key="5">
    <source>
        <dbReference type="PROSITE" id="PS50977"/>
    </source>
</evidence>
<evidence type="ECO:0000256" key="3">
    <source>
        <dbReference type="PROSITE-ProRule" id="PRU00335"/>
    </source>
</evidence>
<dbReference type="InterPro" id="IPR001647">
    <property type="entry name" value="HTH_TetR"/>
</dbReference>
<feature type="region of interest" description="Disordered" evidence="4">
    <location>
        <begin position="1"/>
        <end position="28"/>
    </location>
</feature>
<dbReference type="PANTHER" id="PTHR30055:SF183">
    <property type="entry name" value="NUCLEOID OCCLUSION FACTOR SLMA"/>
    <property type="match status" value="1"/>
</dbReference>
<sequence>MRETLLTSTTKEITGAEPASQRRSQPRGLRSAKKLLDAAASLFVAKGVEETTVDEIVLLAGTAKGTFYHHYESKAALLVALRESVIDTFQAHIDEAMAACNPDDLPRRLEAWVKAAAEGYVAMGPLHDVVFGPESPRWTASDRAFMRDLTALIRRGHTQGVWRSPNAHVSATFLFRGVLGVIDDLILAGKEPLSAQRACVALAHHLVGFERGSA</sequence>
<feature type="compositionally biased region" description="Polar residues" evidence="4">
    <location>
        <begin position="1"/>
        <end position="12"/>
    </location>
</feature>
<evidence type="ECO:0000256" key="1">
    <source>
        <dbReference type="ARBA" id="ARBA00023054"/>
    </source>
</evidence>
<organism evidence="6 7">
    <name type="scientific">Trinickia dabaoshanensis</name>
    <dbReference type="NCBI Taxonomy" id="564714"/>
    <lineage>
        <taxon>Bacteria</taxon>
        <taxon>Pseudomonadati</taxon>
        <taxon>Pseudomonadota</taxon>
        <taxon>Betaproteobacteria</taxon>
        <taxon>Burkholderiales</taxon>
        <taxon>Burkholderiaceae</taxon>
        <taxon>Trinickia</taxon>
    </lineage>
</organism>
<evidence type="ECO:0000313" key="6">
    <source>
        <dbReference type="EMBL" id="PMS21631.1"/>
    </source>
</evidence>
<keyword evidence="2 3" id="KW-0238">DNA-binding</keyword>
<dbReference type="GO" id="GO:0003700">
    <property type="term" value="F:DNA-binding transcription factor activity"/>
    <property type="evidence" value="ECO:0007669"/>
    <property type="project" value="TreeGrafter"/>
</dbReference>
<dbReference type="PROSITE" id="PS50977">
    <property type="entry name" value="HTH_TETR_2"/>
    <property type="match status" value="1"/>
</dbReference>
<dbReference type="EMBL" id="PNYA01000005">
    <property type="protein sequence ID" value="PMS21631.1"/>
    <property type="molecule type" value="Genomic_DNA"/>
</dbReference>
<dbReference type="OrthoDB" id="9809772at2"/>
<name>A0A2N7VWW2_9BURK</name>
<reference evidence="6 7" key="1">
    <citation type="submission" date="2018-01" db="EMBL/GenBank/DDBJ databases">
        <title>Whole genome analyses suggest that Burkholderia sensu lato contains two further novel genera in the rhizoxinica-symbiotica group Mycetohabitans gen. nov., and Trinickia gen. nov.: implications for the evolution of diazotrophy and nodulation in the Burkholderiaceae.</title>
        <authorList>
            <person name="Estrada-de los Santos P."/>
            <person name="Palmer M."/>
            <person name="Chavez-Ramirez B."/>
            <person name="Beukes C."/>
            <person name="Steenkamp E.T."/>
            <person name="Hirsch A.M."/>
            <person name="Manyaka P."/>
            <person name="Maluk M."/>
            <person name="Lafos M."/>
            <person name="Crook M."/>
            <person name="Gross E."/>
            <person name="Simon M.F."/>
            <person name="Bueno dos Reis Junior F."/>
            <person name="Poole P.S."/>
            <person name="Venter S.N."/>
            <person name="James E.K."/>
        </authorList>
    </citation>
    <scope>NUCLEOTIDE SEQUENCE [LARGE SCALE GENOMIC DNA]</scope>
    <source>
        <strain evidence="6 7">GIMN1.004</strain>
    </source>
</reference>